<reference evidence="2" key="1">
    <citation type="submission" date="2022-11" db="UniProtKB">
        <authorList>
            <consortium name="WormBaseParasite"/>
        </authorList>
    </citation>
    <scope>IDENTIFICATION</scope>
</reference>
<dbReference type="AlphaFoldDB" id="A0A915IWU5"/>
<dbReference type="WBParaSite" id="nRc.2.0.1.t18298-RA">
    <property type="protein sequence ID" value="nRc.2.0.1.t18298-RA"/>
    <property type="gene ID" value="nRc.2.0.1.g18298"/>
</dbReference>
<proteinExistence type="predicted"/>
<evidence type="ECO:0000313" key="2">
    <source>
        <dbReference type="WBParaSite" id="nRc.2.0.1.t18298-RA"/>
    </source>
</evidence>
<accession>A0A915IWU5</accession>
<dbReference type="Proteomes" id="UP000887565">
    <property type="component" value="Unplaced"/>
</dbReference>
<organism evidence="1 2">
    <name type="scientific">Romanomermis culicivorax</name>
    <name type="common">Nematode worm</name>
    <dbReference type="NCBI Taxonomy" id="13658"/>
    <lineage>
        <taxon>Eukaryota</taxon>
        <taxon>Metazoa</taxon>
        <taxon>Ecdysozoa</taxon>
        <taxon>Nematoda</taxon>
        <taxon>Enoplea</taxon>
        <taxon>Dorylaimia</taxon>
        <taxon>Mermithida</taxon>
        <taxon>Mermithoidea</taxon>
        <taxon>Mermithidae</taxon>
        <taxon>Romanomermis</taxon>
    </lineage>
</organism>
<protein>
    <submittedName>
        <fullName evidence="2">Uncharacterized protein</fullName>
    </submittedName>
</protein>
<name>A0A915IWU5_ROMCU</name>
<sequence length="144" mass="15792">MPVFYQLTIHEQTKTFRNVQQMAKAITKARSVLNATKAEIGTAEWPILNTYMVYPIYDPAPPWEQQFHYNATLASYVTTPTDSSQASSQSSKILLALPALPSTSATMVNRLDAHSNVHTTSTPNMVMPSKEIPAATPIVSLGIV</sequence>
<evidence type="ECO:0000313" key="1">
    <source>
        <dbReference type="Proteomes" id="UP000887565"/>
    </source>
</evidence>
<keyword evidence="1" id="KW-1185">Reference proteome</keyword>